<dbReference type="Proteomes" id="UP000221538">
    <property type="component" value="Unassembled WGS sequence"/>
</dbReference>
<dbReference type="AlphaFoldDB" id="A0A292ZGU2"/>
<evidence type="ECO:0000313" key="1">
    <source>
        <dbReference type="EMBL" id="GAY22667.1"/>
    </source>
</evidence>
<name>A0A292ZGU2_SPHSA</name>
<dbReference type="RefSeq" id="WP_099186216.1">
    <property type="nucleotide sequence ID" value="NZ_BEWI01000032.1"/>
</dbReference>
<gene>
    <name evidence="1" type="ORF">SFOMI_3228</name>
</gene>
<organism evidence="1 2">
    <name type="scientific">Sphingobium fuliginis (strain ATCC 27551)</name>
    <dbReference type="NCBI Taxonomy" id="336203"/>
    <lineage>
        <taxon>Bacteria</taxon>
        <taxon>Pseudomonadati</taxon>
        <taxon>Pseudomonadota</taxon>
        <taxon>Alphaproteobacteria</taxon>
        <taxon>Sphingomonadales</taxon>
        <taxon>Sphingomonadaceae</taxon>
        <taxon>Sphingobium</taxon>
    </lineage>
</organism>
<reference evidence="1 2" key="2">
    <citation type="journal article" date="2013" name="Environ. Sci. Technol.">
        <title>The 4-tert-butylphenol-utilizing bacterium Sphingobium fuliginis OMI can degrade bisphenols via phenolic ring hydroxylation and meta-cleavage pathway.</title>
        <authorList>
            <person name="Ogata Y."/>
            <person name="Goda S."/>
            <person name="Toyama T."/>
            <person name="Sei K."/>
            <person name="Ike M."/>
        </authorList>
    </citation>
    <scope>NUCLEOTIDE SEQUENCE [LARGE SCALE GENOMIC DNA]</scope>
    <source>
        <strain evidence="1 2">OMI</strain>
    </source>
</reference>
<evidence type="ECO:0000313" key="2">
    <source>
        <dbReference type="Proteomes" id="UP000221538"/>
    </source>
</evidence>
<accession>A0A292ZGU2</accession>
<protein>
    <submittedName>
        <fullName evidence="1">Uncharacterized protein</fullName>
    </submittedName>
</protein>
<proteinExistence type="predicted"/>
<comment type="caution">
    <text evidence="1">The sequence shown here is derived from an EMBL/GenBank/DDBJ whole genome shotgun (WGS) entry which is preliminary data.</text>
</comment>
<sequence length="240" mass="26186">MDWKIKQPSGDALGPFRRELSKRVTIAAGLATDKAARSARDEIRATMRTQRLGGLSRTIASTSDAEKGRINIGDISSLDVGGFVSVRGVKSPRTAGALKSYIDRDTTQIAPVRGRWLAIPTGEIPKKVARRGITPDLYRSSGLEEKIGPLQFVRSGKPGIAYLVVNGVTVRTDGKNGKARRLPKRGVASKGRAHVSIIAFILIRVTRRSRRADPRQIAEKWARRLPALLNQELSGSAIKF</sequence>
<reference evidence="1 2" key="1">
    <citation type="journal article" date="2013" name="Biodegradation">
        <title>Occurrence of 4-tert-butylphenol (4-t-BP) biodegradation in an aquatic sample caused by the presence of Spirodela polyrrhiza and isolation of a 4-t-BP-utilizing bacterium.</title>
        <authorList>
            <person name="Ogata Y."/>
            <person name="Toyama T."/>
            <person name="Yu N."/>
            <person name="Wang X."/>
            <person name="Sei K."/>
            <person name="Ike M."/>
        </authorList>
    </citation>
    <scope>NUCLEOTIDE SEQUENCE [LARGE SCALE GENOMIC DNA]</scope>
    <source>
        <strain evidence="1 2">OMI</strain>
    </source>
</reference>
<dbReference type="EMBL" id="BEWI01000032">
    <property type="protein sequence ID" value="GAY22667.1"/>
    <property type="molecule type" value="Genomic_DNA"/>
</dbReference>